<keyword evidence="2" id="KW-1185">Reference proteome</keyword>
<protein>
    <submittedName>
        <fullName evidence="1">Uncharacterized protein</fullName>
    </submittedName>
</protein>
<name>A0ABU0UZX4_ACIBI</name>
<gene>
    <name evidence="1" type="ORF">QE380_003029</name>
</gene>
<evidence type="ECO:0000313" key="2">
    <source>
        <dbReference type="Proteomes" id="UP001233360"/>
    </source>
</evidence>
<proteinExistence type="predicted"/>
<dbReference type="Proteomes" id="UP001233360">
    <property type="component" value="Unassembled WGS sequence"/>
</dbReference>
<accession>A0ABU0UZX4</accession>
<comment type="caution">
    <text evidence="1">The sequence shown here is derived from an EMBL/GenBank/DDBJ whole genome shotgun (WGS) entry which is preliminary data.</text>
</comment>
<organism evidence="1 2">
    <name type="scientific">Acinetobacter baylyi</name>
    <dbReference type="NCBI Taxonomy" id="202950"/>
    <lineage>
        <taxon>Bacteria</taxon>
        <taxon>Pseudomonadati</taxon>
        <taxon>Pseudomonadota</taxon>
        <taxon>Gammaproteobacteria</taxon>
        <taxon>Moraxellales</taxon>
        <taxon>Moraxellaceae</taxon>
        <taxon>Acinetobacter</taxon>
    </lineage>
</organism>
<dbReference type="EMBL" id="JAUTBK010000002">
    <property type="protein sequence ID" value="MDQ1210106.1"/>
    <property type="molecule type" value="Genomic_DNA"/>
</dbReference>
<evidence type="ECO:0000313" key="1">
    <source>
        <dbReference type="EMBL" id="MDQ1210106.1"/>
    </source>
</evidence>
<sequence>MSLRKAFRVGTPSVETVKFSLLLPSQYYNEVTNEPYTA</sequence>
<reference evidence="1 2" key="1">
    <citation type="submission" date="2023-07" db="EMBL/GenBank/DDBJ databases">
        <title>Functional and genomic diversity of the sorghum phyllosphere microbiome.</title>
        <authorList>
            <person name="Shade A."/>
        </authorList>
    </citation>
    <scope>NUCLEOTIDE SEQUENCE [LARGE SCALE GENOMIC DNA]</scope>
    <source>
        <strain evidence="1 2">SORGH_AS_0887</strain>
    </source>
</reference>